<reference evidence="1" key="1">
    <citation type="journal article" date="2015" name="Nature">
        <title>Complex archaea that bridge the gap between prokaryotes and eukaryotes.</title>
        <authorList>
            <person name="Spang A."/>
            <person name="Saw J.H."/>
            <person name="Jorgensen S.L."/>
            <person name="Zaremba-Niedzwiedzka K."/>
            <person name="Martijn J."/>
            <person name="Lind A.E."/>
            <person name="van Eijk R."/>
            <person name="Schleper C."/>
            <person name="Guy L."/>
            <person name="Ettema T.J."/>
        </authorList>
    </citation>
    <scope>NUCLEOTIDE SEQUENCE</scope>
</reference>
<proteinExistence type="predicted"/>
<dbReference type="EMBL" id="LAZR01001695">
    <property type="protein sequence ID" value="KKN40608.1"/>
    <property type="molecule type" value="Genomic_DNA"/>
</dbReference>
<organism evidence="1">
    <name type="scientific">marine sediment metagenome</name>
    <dbReference type="NCBI Taxonomy" id="412755"/>
    <lineage>
        <taxon>unclassified sequences</taxon>
        <taxon>metagenomes</taxon>
        <taxon>ecological metagenomes</taxon>
    </lineage>
</organism>
<sequence>MSKSSFYEMFATDSALEKNGIALDYGEAGTIVIARAGGSNMKFQMRFQALMRPYRMQMQNGTMSDDVANRLMAEAFAETVVLGWSGVKGSDGEDLEFTQDNVKKLLTDLPELFADIRAQATSFTNFVVESREEDAKS</sequence>
<evidence type="ECO:0000313" key="1">
    <source>
        <dbReference type="EMBL" id="KKN40608.1"/>
    </source>
</evidence>
<dbReference type="AlphaFoldDB" id="A0A0F9TGM0"/>
<name>A0A0F9TGM0_9ZZZZ</name>
<protein>
    <submittedName>
        <fullName evidence="1">Uncharacterized protein</fullName>
    </submittedName>
</protein>
<accession>A0A0F9TGM0</accession>
<comment type="caution">
    <text evidence="1">The sequence shown here is derived from an EMBL/GenBank/DDBJ whole genome shotgun (WGS) entry which is preliminary data.</text>
</comment>
<gene>
    <name evidence="1" type="ORF">LCGC14_0731690</name>
</gene>